<comment type="subcellular location">
    <subcellularLocation>
        <location evidence="1 8">Cell outer membrane</location>
        <topology evidence="1 8">Multi-pass membrane protein</topology>
    </subcellularLocation>
</comment>
<evidence type="ECO:0000313" key="15">
    <source>
        <dbReference type="Proteomes" id="UP001139028"/>
    </source>
</evidence>
<dbReference type="Gene3D" id="2.170.130.10">
    <property type="entry name" value="TonB-dependent receptor, plug domain"/>
    <property type="match status" value="1"/>
</dbReference>
<dbReference type="EMBL" id="JALBWM010000012">
    <property type="protein sequence ID" value="MCO1333629.1"/>
    <property type="molecule type" value="Genomic_DNA"/>
</dbReference>
<dbReference type="PANTHER" id="PTHR47234:SF2">
    <property type="entry name" value="TONB-DEPENDENT RECEPTOR"/>
    <property type="match status" value="1"/>
</dbReference>
<reference evidence="14" key="1">
    <citation type="journal article" date="2022" name="Arch. Microbiol.">
        <title>Microbulbifer okhotskensis sp. nov., isolated from a deep bottom sediment of the Okhotsk Sea.</title>
        <authorList>
            <person name="Romanenko L."/>
            <person name="Kurilenko V."/>
            <person name="Otstavnykh N."/>
            <person name="Velansky P."/>
            <person name="Isaeva M."/>
            <person name="Mikhailov V."/>
        </authorList>
    </citation>
    <scope>NUCLEOTIDE SEQUENCE</scope>
    <source>
        <strain evidence="14">OS29</strain>
    </source>
</reference>
<dbReference type="Pfam" id="PF07715">
    <property type="entry name" value="Plug"/>
    <property type="match status" value="1"/>
</dbReference>
<evidence type="ECO:0000256" key="1">
    <source>
        <dbReference type="ARBA" id="ARBA00004571"/>
    </source>
</evidence>
<evidence type="ECO:0000256" key="4">
    <source>
        <dbReference type="ARBA" id="ARBA00022692"/>
    </source>
</evidence>
<evidence type="ECO:0000256" key="6">
    <source>
        <dbReference type="ARBA" id="ARBA00023136"/>
    </source>
</evidence>
<keyword evidence="15" id="KW-1185">Reference proteome</keyword>
<evidence type="ECO:0000259" key="12">
    <source>
        <dbReference type="Pfam" id="PF00593"/>
    </source>
</evidence>
<dbReference type="Proteomes" id="UP001139028">
    <property type="component" value="Unassembled WGS sequence"/>
</dbReference>
<proteinExistence type="inferred from homology"/>
<evidence type="ECO:0000256" key="5">
    <source>
        <dbReference type="ARBA" id="ARBA00023077"/>
    </source>
</evidence>
<organism evidence="14 15">
    <name type="scientific">Microbulbifer okhotskensis</name>
    <dbReference type="NCBI Taxonomy" id="2926617"/>
    <lineage>
        <taxon>Bacteria</taxon>
        <taxon>Pseudomonadati</taxon>
        <taxon>Pseudomonadota</taxon>
        <taxon>Gammaproteobacteria</taxon>
        <taxon>Cellvibrionales</taxon>
        <taxon>Microbulbiferaceae</taxon>
        <taxon>Microbulbifer</taxon>
    </lineage>
</organism>
<evidence type="ECO:0000256" key="7">
    <source>
        <dbReference type="ARBA" id="ARBA00023237"/>
    </source>
</evidence>
<evidence type="ECO:0000256" key="8">
    <source>
        <dbReference type="PROSITE-ProRule" id="PRU01360"/>
    </source>
</evidence>
<dbReference type="SUPFAM" id="SSF56935">
    <property type="entry name" value="Porins"/>
    <property type="match status" value="1"/>
</dbReference>
<evidence type="ECO:0000256" key="10">
    <source>
        <dbReference type="SAM" id="MobiDB-lite"/>
    </source>
</evidence>
<evidence type="ECO:0000313" key="14">
    <source>
        <dbReference type="EMBL" id="MCO1333629.1"/>
    </source>
</evidence>
<comment type="similarity">
    <text evidence="8 9">Belongs to the TonB-dependent receptor family.</text>
</comment>
<dbReference type="RefSeq" id="WP_252465073.1">
    <property type="nucleotide sequence ID" value="NZ_JALBWM010000012.1"/>
</dbReference>
<dbReference type="InterPro" id="IPR039426">
    <property type="entry name" value="TonB-dep_rcpt-like"/>
</dbReference>
<feature type="signal peptide" evidence="11">
    <location>
        <begin position="1"/>
        <end position="23"/>
    </location>
</feature>
<name>A0A9X2J4S6_9GAMM</name>
<sequence>MIKTKLSIAIAALSTLASTGVFAQESSAGAEVEEVIVTGSRIARDPLSTTGPITLVDSETIARSGVGTIDELLNQLPSMGTTGINSNDNNGGAGLSFVELRNLGSARTLVLVNGRRFVSSSSGVSSAVDMNNIPVDMIDRIEVLTDGASAVYGSDAVAGVINIVMKDSFEGVRINARAGATEAGGGENGEISITFGGESERGKFIANISHTKRDEITYNDRDWAQLYSSMSPTGNIFTNYGSFSVADDGESLTDYSSYDIGQYMWLSGAMERTSLTANGSYYVTDDIELYGEGSYTVKTTSQQLAAQPMYGGNGLNLTSDNLSDEVAAQLEDAWQEAEDSYQIELAAYEAALAEWESQGSPDGLEPSAPDASHGENWQDGISDIRLRPVAGGTRDYEQKTETFRILGGARGEFANGFNWDTFLSYGRNEGENTIGNSYNKTLLQEVIDGESSIADEDISFLGGMSDEVMDYVSYTDREDNEYELVNFGASLAGDIDAIQLPGGPLGFAAGVEYRKESGEFNPSEETQSGDTFGNQQDATSGDYSVTELFTEFNLPILAGVKYAEELSMDLALRYSDFDTFGGQSTGKLGIVYAPTENFRFRTSYSTSFRAPGIYELYSGSSQSYEYLLDPCDTSSSNENGQGTNCSEVSSSFTQAGSQIATNVGGNEDLEAEEARTFTAGVVWTPSFVEDLSITVDYYDVEITNAIDSADLQQILDDCYRDGIADACALVERGDSGQITYLEGSLLNIGEIRTKGIDLDIVQNLYYDTGKLALRAQATRLLEYEIYNTETEQTSDYLDYVGTNSSVYVKWRGLASATWYADSWDFGVDVQYLSDGKSPYVDVPSHTYLNLKAGWDVNDKMRVSAGIDNVADREPSYTSDWYDVNSSYDYQGRYAWAGVTYQF</sequence>
<dbReference type="GO" id="GO:0009279">
    <property type="term" value="C:cell outer membrane"/>
    <property type="evidence" value="ECO:0007669"/>
    <property type="project" value="UniProtKB-SubCell"/>
</dbReference>
<keyword evidence="6 8" id="KW-0472">Membrane</keyword>
<feature type="chain" id="PRO_5040882328" evidence="11">
    <location>
        <begin position="24"/>
        <end position="902"/>
    </location>
</feature>
<dbReference type="InterPro" id="IPR037066">
    <property type="entry name" value="Plug_dom_sf"/>
</dbReference>
<feature type="domain" description="TonB-dependent receptor-like beta-barrel" evidence="12">
    <location>
        <begin position="381"/>
        <end position="869"/>
    </location>
</feature>
<keyword evidence="7 8" id="KW-0998">Cell outer membrane</keyword>
<keyword evidence="3 8" id="KW-1134">Transmembrane beta strand</keyword>
<dbReference type="InterPro" id="IPR000531">
    <property type="entry name" value="Beta-barrel_TonB"/>
</dbReference>
<evidence type="ECO:0000256" key="2">
    <source>
        <dbReference type="ARBA" id="ARBA00022448"/>
    </source>
</evidence>
<dbReference type="InterPro" id="IPR012910">
    <property type="entry name" value="Plug_dom"/>
</dbReference>
<evidence type="ECO:0000256" key="3">
    <source>
        <dbReference type="ARBA" id="ARBA00022452"/>
    </source>
</evidence>
<dbReference type="Pfam" id="PF00593">
    <property type="entry name" value="TonB_dep_Rec_b-barrel"/>
    <property type="match status" value="1"/>
</dbReference>
<gene>
    <name evidence="14" type="ORF">MO867_04665</name>
</gene>
<keyword evidence="2 8" id="KW-0813">Transport</keyword>
<dbReference type="PROSITE" id="PS52016">
    <property type="entry name" value="TONB_DEPENDENT_REC_3"/>
    <property type="match status" value="1"/>
</dbReference>
<evidence type="ECO:0000256" key="9">
    <source>
        <dbReference type="RuleBase" id="RU003357"/>
    </source>
</evidence>
<feature type="region of interest" description="Disordered" evidence="10">
    <location>
        <begin position="356"/>
        <end position="378"/>
    </location>
</feature>
<keyword evidence="14" id="KW-0675">Receptor</keyword>
<dbReference type="Gene3D" id="2.40.170.20">
    <property type="entry name" value="TonB-dependent receptor, beta-barrel domain"/>
    <property type="match status" value="1"/>
</dbReference>
<keyword evidence="11" id="KW-0732">Signal</keyword>
<dbReference type="AlphaFoldDB" id="A0A9X2J4S6"/>
<dbReference type="InterPro" id="IPR036942">
    <property type="entry name" value="Beta-barrel_TonB_sf"/>
</dbReference>
<evidence type="ECO:0000256" key="11">
    <source>
        <dbReference type="SAM" id="SignalP"/>
    </source>
</evidence>
<keyword evidence="5 9" id="KW-0798">TonB box</keyword>
<accession>A0A9X2J4S6</accession>
<evidence type="ECO:0000259" key="13">
    <source>
        <dbReference type="Pfam" id="PF07715"/>
    </source>
</evidence>
<dbReference type="PANTHER" id="PTHR47234">
    <property type="match status" value="1"/>
</dbReference>
<protein>
    <submittedName>
        <fullName evidence="14">TonB-dependent receptor</fullName>
    </submittedName>
</protein>
<comment type="caution">
    <text evidence="14">The sequence shown here is derived from an EMBL/GenBank/DDBJ whole genome shotgun (WGS) entry which is preliminary data.</text>
</comment>
<feature type="domain" description="TonB-dependent receptor plug" evidence="13">
    <location>
        <begin position="47"/>
        <end position="160"/>
    </location>
</feature>
<keyword evidence="4 8" id="KW-0812">Transmembrane</keyword>